<name>A0ABQ0N800_9LACO</name>
<evidence type="ECO:0000313" key="1">
    <source>
        <dbReference type="EMBL" id="GBA84181.1"/>
    </source>
</evidence>
<keyword evidence="2" id="KW-1185">Reference proteome</keyword>
<dbReference type="Proteomes" id="UP000250714">
    <property type="component" value="Unassembled WGS sequence"/>
</dbReference>
<evidence type="ECO:0000313" key="2">
    <source>
        <dbReference type="Proteomes" id="UP000250714"/>
    </source>
</evidence>
<organism evidence="1 2">
    <name type="scientific">Lactobacillus paragasseri</name>
    <dbReference type="NCBI Taxonomy" id="2107999"/>
    <lineage>
        <taxon>Bacteria</taxon>
        <taxon>Bacillati</taxon>
        <taxon>Bacillota</taxon>
        <taxon>Bacilli</taxon>
        <taxon>Lactobacillales</taxon>
        <taxon>Lactobacillaceae</taxon>
        <taxon>Lactobacillus</taxon>
    </lineage>
</organism>
<gene>
    <name evidence="1" type="ORF">LJCM1130_19740</name>
</gene>
<protein>
    <submittedName>
        <fullName evidence="1">Uncharacterized protein</fullName>
    </submittedName>
</protein>
<dbReference type="EMBL" id="BEXG01000013">
    <property type="protein sequence ID" value="GBA84181.1"/>
    <property type="molecule type" value="Genomic_DNA"/>
</dbReference>
<proteinExistence type="predicted"/>
<sequence length="44" mass="5074">MRSPPQDEISDAQAVRHLKDDEVDRLGVEAWRYVERTSTNQSST</sequence>
<accession>A0ABQ0N800</accession>
<comment type="caution">
    <text evidence="1">The sequence shown here is derived from an EMBL/GenBank/DDBJ whole genome shotgun (WGS) entry which is preliminary data.</text>
</comment>
<reference evidence="1 2" key="1">
    <citation type="journal article" date="2018" name="Int. J. Syst. Evol. Microbiol.">
        <title>Lactobacillus paragasseri sp. nov., a sister taxon of Lactobacillus gasseri, based on whole-genome sequence analyses.</title>
        <authorList>
            <person name="Tanizawa Y."/>
            <person name="Tada I."/>
            <person name="Kobayashi H."/>
            <person name="Endo A."/>
            <person name="Maeno S."/>
            <person name="Toyoda A."/>
            <person name="Arita M."/>
            <person name="Nakamura Y."/>
            <person name="Sakamoto M."/>
            <person name="Ohkuma M."/>
            <person name="Tohno M."/>
        </authorList>
    </citation>
    <scope>NUCLEOTIDE SEQUENCE [LARGE SCALE GENOMIC DNA]</scope>
    <source>
        <strain evidence="1 2">JCM 1130</strain>
    </source>
</reference>